<gene>
    <name evidence="1" type="ORF">RR46_01776</name>
</gene>
<sequence length="115" mass="13902">MTESELNRVIRGHKLEDYLSKDEIHEIKVKEICNFIKSHYLSADYFFNEMRRIINQREIKDDLRNMVTFFEENPDLKPKILEAFRRIQLLKRKIPDIWSLQTNNLVASLDASRYN</sequence>
<accession>A0A194QH18</accession>
<dbReference type="Proteomes" id="UP000053268">
    <property type="component" value="Unassembled WGS sequence"/>
</dbReference>
<protein>
    <submittedName>
        <fullName evidence="1">Uncharacterized protein</fullName>
    </submittedName>
</protein>
<proteinExistence type="predicted"/>
<organism evidence="1 2">
    <name type="scientific">Papilio xuthus</name>
    <name type="common">Asian swallowtail butterfly</name>
    <dbReference type="NCBI Taxonomy" id="66420"/>
    <lineage>
        <taxon>Eukaryota</taxon>
        <taxon>Metazoa</taxon>
        <taxon>Ecdysozoa</taxon>
        <taxon>Arthropoda</taxon>
        <taxon>Hexapoda</taxon>
        <taxon>Insecta</taxon>
        <taxon>Pterygota</taxon>
        <taxon>Neoptera</taxon>
        <taxon>Endopterygota</taxon>
        <taxon>Lepidoptera</taxon>
        <taxon>Glossata</taxon>
        <taxon>Ditrysia</taxon>
        <taxon>Papilionoidea</taxon>
        <taxon>Papilionidae</taxon>
        <taxon>Papilioninae</taxon>
        <taxon>Papilio</taxon>
    </lineage>
</organism>
<dbReference type="EMBL" id="KQ458859">
    <property type="protein sequence ID" value="KPJ04838.1"/>
    <property type="molecule type" value="Genomic_DNA"/>
</dbReference>
<name>A0A194QH18_PAPXU</name>
<evidence type="ECO:0000313" key="1">
    <source>
        <dbReference type="EMBL" id="KPJ04838.1"/>
    </source>
</evidence>
<keyword evidence="2" id="KW-1185">Reference proteome</keyword>
<reference evidence="1 2" key="1">
    <citation type="journal article" date="2015" name="Nat. Commun.">
        <title>Outbred genome sequencing and CRISPR/Cas9 gene editing in butterflies.</title>
        <authorList>
            <person name="Li X."/>
            <person name="Fan D."/>
            <person name="Zhang W."/>
            <person name="Liu G."/>
            <person name="Zhang L."/>
            <person name="Zhao L."/>
            <person name="Fang X."/>
            <person name="Chen L."/>
            <person name="Dong Y."/>
            <person name="Chen Y."/>
            <person name="Ding Y."/>
            <person name="Zhao R."/>
            <person name="Feng M."/>
            <person name="Zhu Y."/>
            <person name="Feng Y."/>
            <person name="Jiang X."/>
            <person name="Zhu D."/>
            <person name="Xiang H."/>
            <person name="Feng X."/>
            <person name="Li S."/>
            <person name="Wang J."/>
            <person name="Zhang G."/>
            <person name="Kronforst M.R."/>
            <person name="Wang W."/>
        </authorList>
    </citation>
    <scope>NUCLEOTIDE SEQUENCE [LARGE SCALE GENOMIC DNA]</scope>
    <source>
        <strain evidence="1">Ya'a_city_454_Px</strain>
        <tissue evidence="1">Whole body</tissue>
    </source>
</reference>
<dbReference type="AlphaFoldDB" id="A0A194QH18"/>
<evidence type="ECO:0000313" key="2">
    <source>
        <dbReference type="Proteomes" id="UP000053268"/>
    </source>
</evidence>